<evidence type="ECO:0000313" key="10">
    <source>
        <dbReference type="EMBL" id="MBB5616706.1"/>
    </source>
</evidence>
<keyword evidence="7 8" id="KW-0472">Membrane</keyword>
<feature type="transmembrane region" description="Helical" evidence="8">
    <location>
        <begin position="12"/>
        <end position="37"/>
    </location>
</feature>
<evidence type="ECO:0000256" key="3">
    <source>
        <dbReference type="ARBA" id="ARBA00022448"/>
    </source>
</evidence>
<keyword evidence="6 8" id="KW-1133">Transmembrane helix</keyword>
<evidence type="ECO:0000256" key="1">
    <source>
        <dbReference type="ARBA" id="ARBA00004651"/>
    </source>
</evidence>
<dbReference type="GO" id="GO:0055085">
    <property type="term" value="P:transmembrane transport"/>
    <property type="evidence" value="ECO:0007669"/>
    <property type="project" value="InterPro"/>
</dbReference>
<dbReference type="SUPFAM" id="SSF161098">
    <property type="entry name" value="MetI-like"/>
    <property type="match status" value="1"/>
</dbReference>
<sequence length="288" mass="31592">MRSSRRWAAAALLGPGSVYLALFFLVPLGLIVVYAFLTRGRFGGVLPEVTLDNFARLLEPVYVQVIGTSVGTAALTTLLALVLGFPTAYVISRLPSRWRVTALVLVLLPFWTNFLIRTYAWIILLNDAGWINGSLLALGLIDDPIRMLYTQPAVITGLLYIYLPLMILPLYSAIERIDPALEEAATNLGASRWRVFRTITIPLALPGMLIGSVFVFVPSMANFVIPELIGGGKSLLLGNLIRDQFLKARDWPFGAALALILVAILVLLLFLQARATSRMEGGRSRARP</sequence>
<proteinExistence type="inferred from homology"/>
<evidence type="ECO:0000259" key="9">
    <source>
        <dbReference type="PROSITE" id="PS50928"/>
    </source>
</evidence>
<keyword evidence="3 8" id="KW-0813">Transport</keyword>
<reference evidence="10 11" key="1">
    <citation type="submission" date="2020-08" db="EMBL/GenBank/DDBJ databases">
        <title>Sequencing the genomes of 1000 actinobacteria strains.</title>
        <authorList>
            <person name="Klenk H.-P."/>
        </authorList>
    </citation>
    <scope>NUCLEOTIDE SEQUENCE [LARGE SCALE GENOMIC DNA]</scope>
    <source>
        <strain evidence="10 11">DSM 23889</strain>
    </source>
</reference>
<dbReference type="GO" id="GO:0005886">
    <property type="term" value="C:plasma membrane"/>
    <property type="evidence" value="ECO:0007669"/>
    <property type="project" value="UniProtKB-SubCell"/>
</dbReference>
<feature type="transmembrane region" description="Helical" evidence="8">
    <location>
        <begin position="153"/>
        <end position="174"/>
    </location>
</feature>
<feature type="transmembrane region" description="Helical" evidence="8">
    <location>
        <begin position="61"/>
        <end position="91"/>
    </location>
</feature>
<dbReference type="EMBL" id="JACHBS010000001">
    <property type="protein sequence ID" value="MBB5616706.1"/>
    <property type="molecule type" value="Genomic_DNA"/>
</dbReference>
<name>A0A840XEF3_9MICO</name>
<gene>
    <name evidence="10" type="ORF">BJ959_000202</name>
</gene>
<dbReference type="CDD" id="cd06261">
    <property type="entry name" value="TM_PBP2"/>
    <property type="match status" value="1"/>
</dbReference>
<dbReference type="RefSeq" id="WP_153981120.1">
    <property type="nucleotide sequence ID" value="NZ_BAAANZ010000001.1"/>
</dbReference>
<evidence type="ECO:0000256" key="4">
    <source>
        <dbReference type="ARBA" id="ARBA00022475"/>
    </source>
</evidence>
<dbReference type="InterPro" id="IPR000515">
    <property type="entry name" value="MetI-like"/>
</dbReference>
<dbReference type="PROSITE" id="PS50928">
    <property type="entry name" value="ABC_TM1"/>
    <property type="match status" value="1"/>
</dbReference>
<keyword evidence="4" id="KW-1003">Cell membrane</keyword>
<feature type="transmembrane region" description="Helical" evidence="8">
    <location>
        <begin position="195"/>
        <end position="217"/>
    </location>
</feature>
<keyword evidence="11" id="KW-1185">Reference proteome</keyword>
<dbReference type="Proteomes" id="UP000552883">
    <property type="component" value="Unassembled WGS sequence"/>
</dbReference>
<dbReference type="InterPro" id="IPR035906">
    <property type="entry name" value="MetI-like_sf"/>
</dbReference>
<dbReference type="PANTHER" id="PTHR42929">
    <property type="entry name" value="INNER MEMBRANE ABC TRANSPORTER PERMEASE PROTEIN YDCU-RELATED-RELATED"/>
    <property type="match status" value="1"/>
</dbReference>
<keyword evidence="5 8" id="KW-0812">Transmembrane</keyword>
<comment type="subcellular location">
    <subcellularLocation>
        <location evidence="1 8">Cell membrane</location>
        <topology evidence="1 8">Multi-pass membrane protein</topology>
    </subcellularLocation>
</comment>
<evidence type="ECO:0000313" key="11">
    <source>
        <dbReference type="Proteomes" id="UP000552883"/>
    </source>
</evidence>
<dbReference type="Pfam" id="PF00528">
    <property type="entry name" value="BPD_transp_1"/>
    <property type="match status" value="1"/>
</dbReference>
<evidence type="ECO:0000256" key="8">
    <source>
        <dbReference type="RuleBase" id="RU363032"/>
    </source>
</evidence>
<feature type="transmembrane region" description="Helical" evidence="8">
    <location>
        <begin position="251"/>
        <end position="271"/>
    </location>
</feature>
<dbReference type="OrthoDB" id="9808619at2"/>
<comment type="similarity">
    <text evidence="2">Belongs to the binding-protein-dependent transport system permease family. CysTW subfamily.</text>
</comment>
<protein>
    <submittedName>
        <fullName evidence="10">Spermidine/putrescine transport system permease protein</fullName>
    </submittedName>
</protein>
<evidence type="ECO:0000256" key="5">
    <source>
        <dbReference type="ARBA" id="ARBA00022692"/>
    </source>
</evidence>
<evidence type="ECO:0000256" key="7">
    <source>
        <dbReference type="ARBA" id="ARBA00023136"/>
    </source>
</evidence>
<dbReference type="AlphaFoldDB" id="A0A840XEF3"/>
<evidence type="ECO:0000256" key="6">
    <source>
        <dbReference type="ARBA" id="ARBA00022989"/>
    </source>
</evidence>
<feature type="transmembrane region" description="Helical" evidence="8">
    <location>
        <begin position="103"/>
        <end position="124"/>
    </location>
</feature>
<accession>A0A840XEF3</accession>
<organism evidence="10 11">
    <name type="scientific">Microcella frigidaquae</name>
    <dbReference type="NCBI Taxonomy" id="424758"/>
    <lineage>
        <taxon>Bacteria</taxon>
        <taxon>Bacillati</taxon>
        <taxon>Actinomycetota</taxon>
        <taxon>Actinomycetes</taxon>
        <taxon>Micrococcales</taxon>
        <taxon>Microbacteriaceae</taxon>
        <taxon>Microcella</taxon>
    </lineage>
</organism>
<dbReference type="PANTHER" id="PTHR42929:SF1">
    <property type="entry name" value="INNER MEMBRANE ABC TRANSPORTER PERMEASE PROTEIN YDCU-RELATED"/>
    <property type="match status" value="1"/>
</dbReference>
<evidence type="ECO:0000256" key="2">
    <source>
        <dbReference type="ARBA" id="ARBA00007069"/>
    </source>
</evidence>
<dbReference type="Gene3D" id="1.10.3720.10">
    <property type="entry name" value="MetI-like"/>
    <property type="match status" value="1"/>
</dbReference>
<feature type="domain" description="ABC transmembrane type-1" evidence="9">
    <location>
        <begin position="66"/>
        <end position="272"/>
    </location>
</feature>
<comment type="caution">
    <text evidence="10">The sequence shown here is derived from an EMBL/GenBank/DDBJ whole genome shotgun (WGS) entry which is preliminary data.</text>
</comment>